<feature type="transmembrane region" description="Helical" evidence="7">
    <location>
        <begin position="243"/>
        <end position="268"/>
    </location>
</feature>
<feature type="transmembrane region" description="Helical" evidence="7">
    <location>
        <begin position="398"/>
        <end position="416"/>
    </location>
</feature>
<dbReference type="Proteomes" id="UP000662939">
    <property type="component" value="Chromosome"/>
</dbReference>
<feature type="transmembrane region" description="Helical" evidence="7">
    <location>
        <begin position="330"/>
        <end position="353"/>
    </location>
</feature>
<evidence type="ECO:0000256" key="6">
    <source>
        <dbReference type="SAM" id="MobiDB-lite"/>
    </source>
</evidence>
<name>A0A895XIT6_9ACTN</name>
<comment type="subcellular location">
    <subcellularLocation>
        <location evidence="1">Cell membrane</location>
        <topology evidence="1">Multi-pass membrane protein</topology>
    </subcellularLocation>
</comment>
<feature type="region of interest" description="Disordered" evidence="6">
    <location>
        <begin position="1"/>
        <end position="23"/>
    </location>
</feature>
<dbReference type="GO" id="GO:0005886">
    <property type="term" value="C:plasma membrane"/>
    <property type="evidence" value="ECO:0007669"/>
    <property type="project" value="UniProtKB-SubCell"/>
</dbReference>
<dbReference type="PANTHER" id="PTHR23513:SF11">
    <property type="entry name" value="STAPHYLOFERRIN A TRANSPORTER"/>
    <property type="match status" value="1"/>
</dbReference>
<evidence type="ECO:0000256" key="1">
    <source>
        <dbReference type="ARBA" id="ARBA00004651"/>
    </source>
</evidence>
<feature type="transmembrane region" description="Helical" evidence="7">
    <location>
        <begin position="113"/>
        <end position="143"/>
    </location>
</feature>
<dbReference type="Pfam" id="PF07690">
    <property type="entry name" value="MFS_1"/>
    <property type="match status" value="1"/>
</dbReference>
<keyword evidence="5 7" id="KW-0472">Membrane</keyword>
<keyword evidence="4 7" id="KW-1133">Transmembrane helix</keyword>
<evidence type="ECO:0000256" key="2">
    <source>
        <dbReference type="ARBA" id="ARBA00022475"/>
    </source>
</evidence>
<dbReference type="SUPFAM" id="SSF103473">
    <property type="entry name" value="MFS general substrate transporter"/>
    <property type="match status" value="1"/>
</dbReference>
<accession>A0A895XIT6</accession>
<dbReference type="RefSeq" id="WP_213170877.1">
    <property type="nucleotide sequence ID" value="NZ_CP070496.1"/>
</dbReference>
<keyword evidence="2" id="KW-1003">Cell membrane</keyword>
<dbReference type="CDD" id="cd06173">
    <property type="entry name" value="MFS_MefA_like"/>
    <property type="match status" value="1"/>
</dbReference>
<dbReference type="InterPro" id="IPR011701">
    <property type="entry name" value="MFS"/>
</dbReference>
<evidence type="ECO:0000256" key="3">
    <source>
        <dbReference type="ARBA" id="ARBA00022692"/>
    </source>
</evidence>
<dbReference type="KEGG" id="nav:JQS30_14085"/>
<proteinExistence type="predicted"/>
<feature type="transmembrane region" description="Helical" evidence="7">
    <location>
        <begin position="274"/>
        <end position="296"/>
    </location>
</feature>
<dbReference type="GO" id="GO:0022857">
    <property type="term" value="F:transmembrane transporter activity"/>
    <property type="evidence" value="ECO:0007669"/>
    <property type="project" value="InterPro"/>
</dbReference>
<keyword evidence="9" id="KW-1185">Reference proteome</keyword>
<feature type="transmembrane region" description="Helical" evidence="7">
    <location>
        <begin position="374"/>
        <end position="392"/>
    </location>
</feature>
<dbReference type="InterPro" id="IPR036259">
    <property type="entry name" value="MFS_trans_sf"/>
</dbReference>
<dbReference type="EMBL" id="CP070496">
    <property type="protein sequence ID" value="QSB04877.1"/>
    <property type="molecule type" value="Genomic_DNA"/>
</dbReference>
<dbReference type="PANTHER" id="PTHR23513">
    <property type="entry name" value="INTEGRAL MEMBRANE EFFLUX PROTEIN-RELATED"/>
    <property type="match status" value="1"/>
</dbReference>
<gene>
    <name evidence="8" type="ORF">JQS30_14085</name>
</gene>
<feature type="transmembrane region" description="Helical" evidence="7">
    <location>
        <begin position="72"/>
        <end position="93"/>
    </location>
</feature>
<evidence type="ECO:0000313" key="8">
    <source>
        <dbReference type="EMBL" id="QSB04877.1"/>
    </source>
</evidence>
<evidence type="ECO:0000256" key="4">
    <source>
        <dbReference type="ARBA" id="ARBA00022989"/>
    </source>
</evidence>
<organism evidence="8 9">
    <name type="scientific">Natronoglycomyces albus</name>
    <dbReference type="NCBI Taxonomy" id="2811108"/>
    <lineage>
        <taxon>Bacteria</taxon>
        <taxon>Bacillati</taxon>
        <taxon>Actinomycetota</taxon>
        <taxon>Actinomycetes</taxon>
        <taxon>Glycomycetales</taxon>
        <taxon>Glycomycetaceae</taxon>
        <taxon>Natronoglycomyces</taxon>
    </lineage>
</organism>
<evidence type="ECO:0000256" key="7">
    <source>
        <dbReference type="SAM" id="Phobius"/>
    </source>
</evidence>
<dbReference type="AlphaFoldDB" id="A0A895XIT6"/>
<sequence>MSDTHAKNGGAESGDVGKSPGSDEEEAAKFSEVLGNREAAGLLAAFSLSTAGSMLMRVALTFLVFNATDSAILATLAFGITYAPYLGFAQVLGAFTDRFPYKRVMITADVVRAILIGFAAIPGIPIPLLIIIVFLSSMLLPAYHAARTAMLPQILKGEKLSTAIALNMSVSQASQLTGYFLGGVLAALNPHIALGINAAAFAVAAIVVLLLVDHRPATIPKERKNLLIETVDGFKLVFTDKMLCAIALAVFFLVAFTIVPEGAAVLWADHLDGGAILQGSIMAGSPLAAIISAVVFTRFIKPATRRKMMKPMLFIAPLSLVPALLDPPAAVVICIAIVCNLMIGVLASLNATFNRAVPDGYRGRTNTIMMGGMSLIQGLSVVGVGLVVSAGISVPTAVGLWGIVGVCVMGALVLIWPTPEQFRQREAQSA</sequence>
<protein>
    <submittedName>
        <fullName evidence="8">MFS transporter</fullName>
    </submittedName>
</protein>
<keyword evidence="3 7" id="KW-0812">Transmembrane</keyword>
<dbReference type="Gene3D" id="1.20.1250.20">
    <property type="entry name" value="MFS general substrate transporter like domains"/>
    <property type="match status" value="1"/>
</dbReference>
<evidence type="ECO:0000256" key="5">
    <source>
        <dbReference type="ARBA" id="ARBA00023136"/>
    </source>
</evidence>
<evidence type="ECO:0000313" key="9">
    <source>
        <dbReference type="Proteomes" id="UP000662939"/>
    </source>
</evidence>
<feature type="transmembrane region" description="Helical" evidence="7">
    <location>
        <begin position="39"/>
        <end position="65"/>
    </location>
</feature>
<feature type="transmembrane region" description="Helical" evidence="7">
    <location>
        <begin position="308"/>
        <end position="324"/>
    </location>
</feature>
<feature type="transmembrane region" description="Helical" evidence="7">
    <location>
        <begin position="192"/>
        <end position="212"/>
    </location>
</feature>
<reference evidence="8" key="1">
    <citation type="submission" date="2021-02" db="EMBL/GenBank/DDBJ databases">
        <title>Natronoglycomyces albus gen. nov., sp. nov, a haloalkaliphilic actinobacterium from a soda solonchak soil.</title>
        <authorList>
            <person name="Sorokin D.Y."/>
            <person name="Khijniak T.V."/>
            <person name="Zakharycheva A.P."/>
            <person name="Boueva O.V."/>
            <person name="Ariskina E.V."/>
            <person name="Hahnke R.L."/>
            <person name="Bunk B."/>
            <person name="Sproer C."/>
            <person name="Schumann P."/>
            <person name="Evtushenko L.I."/>
            <person name="Kublanov I.V."/>
        </authorList>
    </citation>
    <scope>NUCLEOTIDE SEQUENCE</scope>
    <source>
        <strain evidence="8">DSM 106290</strain>
    </source>
</reference>